<dbReference type="SUPFAM" id="SSF54806">
    <property type="entry name" value="Alpha-lytic protease prodomain"/>
    <property type="match status" value="1"/>
</dbReference>
<evidence type="ECO:0000313" key="12">
    <source>
        <dbReference type="EMBL" id="MDA2808148.1"/>
    </source>
</evidence>
<evidence type="ECO:0000256" key="7">
    <source>
        <dbReference type="ARBA" id="ARBA00023157"/>
    </source>
</evidence>
<evidence type="ECO:0000259" key="11">
    <source>
        <dbReference type="Pfam" id="PF02983"/>
    </source>
</evidence>
<dbReference type="InterPro" id="IPR043504">
    <property type="entry name" value="Peptidase_S1_PA_chymotrypsin"/>
</dbReference>
<accession>A0ABT4TTY1</accession>
<evidence type="ECO:0000256" key="8">
    <source>
        <dbReference type="SAM" id="MobiDB-lite"/>
    </source>
</evidence>
<comment type="caution">
    <text evidence="12">The sequence shown here is derived from an EMBL/GenBank/DDBJ whole genome shotgun (WGS) entry which is preliminary data.</text>
</comment>
<dbReference type="SUPFAM" id="SSF50494">
    <property type="entry name" value="Trypsin-like serine proteases"/>
    <property type="match status" value="1"/>
</dbReference>
<dbReference type="Gene3D" id="3.30.300.50">
    <property type="match status" value="2"/>
</dbReference>
<organism evidence="12 13">
    <name type="scientific">Nocardiopsis suaedae</name>
    <dbReference type="NCBI Taxonomy" id="3018444"/>
    <lineage>
        <taxon>Bacteria</taxon>
        <taxon>Bacillati</taxon>
        <taxon>Actinomycetota</taxon>
        <taxon>Actinomycetes</taxon>
        <taxon>Streptosporangiales</taxon>
        <taxon>Nocardiopsidaceae</taxon>
        <taxon>Nocardiopsis</taxon>
    </lineage>
</organism>
<dbReference type="PIRSF" id="PIRSF001134">
    <property type="entry name" value="Streptogrisin"/>
    <property type="match status" value="1"/>
</dbReference>
<dbReference type="Gene3D" id="2.40.10.10">
    <property type="entry name" value="Trypsin-like serine proteases"/>
    <property type="match status" value="2"/>
</dbReference>
<dbReference type="InterPro" id="IPR037295">
    <property type="entry name" value="Alpha-lytic_protease_prodomain"/>
</dbReference>
<keyword evidence="4" id="KW-0378">Hydrolase</keyword>
<dbReference type="InterPro" id="IPR001254">
    <property type="entry name" value="Trypsin_dom"/>
</dbReference>
<dbReference type="Proteomes" id="UP001165685">
    <property type="component" value="Unassembled WGS sequence"/>
</dbReference>
<feature type="region of interest" description="Disordered" evidence="8">
    <location>
        <begin position="339"/>
        <end position="361"/>
    </location>
</feature>
<dbReference type="InterPro" id="IPR009003">
    <property type="entry name" value="Peptidase_S1_PA"/>
</dbReference>
<feature type="chain" id="PRO_5046429870" evidence="9">
    <location>
        <begin position="26"/>
        <end position="388"/>
    </location>
</feature>
<dbReference type="EMBL" id="JAQFWP010000073">
    <property type="protein sequence ID" value="MDA2808148.1"/>
    <property type="molecule type" value="Genomic_DNA"/>
</dbReference>
<sequence>MRKSTIARAAGGGALALGLVGAGFAALSGESPQEAATVAADTASGGSAAGDQLEAMQRDLGLSEAEALELLDTQAAARDTDRALRSDLGEAFGGSWFDIETGTLTVAVTDSSVADEVTAAGAEAEVVDNGQDELDAMIADLNSEGAELSEGIAGWYPDIRQDSVVITALEGEEAAAKEFAQAAGVPADAYTVETTEDEPRLYADVVGGDAYSTGGGRCSIGFATETGFVTAGHCGDAGTQVGSEDGSGTGTVTDAEFPGADMAAVETDDNWTPTPAVNDYAGGTVTVAGSEEAPEGASICRSGSTTGWHCGTVQAKNQSVSYPQGTVNGLTQTDVCAEPGDSGGSWLSDDQAQGVTSGGSGDCTSGGTTFFQPVNPILETYGVTLLTG</sequence>
<name>A0ABT4TTY1_9ACTN</name>
<protein>
    <submittedName>
        <fullName evidence="12">S1 family peptidase</fullName>
    </submittedName>
</protein>
<evidence type="ECO:0000256" key="6">
    <source>
        <dbReference type="ARBA" id="ARBA00023145"/>
    </source>
</evidence>
<evidence type="ECO:0000256" key="9">
    <source>
        <dbReference type="SAM" id="SignalP"/>
    </source>
</evidence>
<dbReference type="InterPro" id="IPR035070">
    <property type="entry name" value="Streptogrisin_prodomain"/>
</dbReference>
<comment type="similarity">
    <text evidence="1">Belongs to the peptidase S1 family.</text>
</comment>
<dbReference type="InterPro" id="IPR001316">
    <property type="entry name" value="Pept_S1A_streptogrisin"/>
</dbReference>
<proteinExistence type="inferred from homology"/>
<keyword evidence="13" id="KW-1185">Reference proteome</keyword>
<keyword evidence="7" id="KW-1015">Disulfide bond</keyword>
<keyword evidence="6" id="KW-0865">Zymogen</keyword>
<evidence type="ECO:0000313" key="13">
    <source>
        <dbReference type="Proteomes" id="UP001165685"/>
    </source>
</evidence>
<feature type="domain" description="Peptidase S1" evidence="10">
    <location>
        <begin position="224"/>
        <end position="377"/>
    </location>
</feature>
<feature type="domain" description="Peptidase S1A alpha-lytic prodomain" evidence="11">
    <location>
        <begin position="131"/>
        <end position="187"/>
    </location>
</feature>
<reference evidence="12" key="1">
    <citation type="submission" date="2023-01" db="EMBL/GenBank/DDBJ databases">
        <title>Draft genome sequence of Nocardiopsis sp. LSu2-4 isolated from halophytes.</title>
        <authorList>
            <person name="Duangmal K."/>
            <person name="Chantavorakit T."/>
        </authorList>
    </citation>
    <scope>NUCLEOTIDE SEQUENCE</scope>
    <source>
        <strain evidence="12">LSu2-4</strain>
    </source>
</reference>
<keyword evidence="2" id="KW-0645">Protease</keyword>
<feature type="signal peptide" evidence="9">
    <location>
        <begin position="1"/>
        <end position="25"/>
    </location>
</feature>
<dbReference type="RefSeq" id="WP_270680762.1">
    <property type="nucleotide sequence ID" value="NZ_JAQFWP010000073.1"/>
</dbReference>
<evidence type="ECO:0000259" key="10">
    <source>
        <dbReference type="Pfam" id="PF00089"/>
    </source>
</evidence>
<evidence type="ECO:0000256" key="2">
    <source>
        <dbReference type="ARBA" id="ARBA00022670"/>
    </source>
</evidence>
<dbReference type="Pfam" id="PF00089">
    <property type="entry name" value="Trypsin"/>
    <property type="match status" value="1"/>
</dbReference>
<evidence type="ECO:0000256" key="5">
    <source>
        <dbReference type="ARBA" id="ARBA00022825"/>
    </source>
</evidence>
<evidence type="ECO:0000256" key="3">
    <source>
        <dbReference type="ARBA" id="ARBA00022729"/>
    </source>
</evidence>
<dbReference type="InterPro" id="IPR004236">
    <property type="entry name" value="Pept_S1_alpha_lytic"/>
</dbReference>
<gene>
    <name evidence="12" type="ORF">O4U47_26805</name>
</gene>
<dbReference type="PRINTS" id="PR00861">
    <property type="entry name" value="ALYTICPTASE"/>
</dbReference>
<keyword evidence="3 9" id="KW-0732">Signal</keyword>
<evidence type="ECO:0000256" key="4">
    <source>
        <dbReference type="ARBA" id="ARBA00022801"/>
    </source>
</evidence>
<dbReference type="Pfam" id="PF02983">
    <property type="entry name" value="Pro_Al_protease"/>
    <property type="match status" value="1"/>
</dbReference>
<evidence type="ECO:0000256" key="1">
    <source>
        <dbReference type="ARBA" id="ARBA00007664"/>
    </source>
</evidence>
<dbReference type="CDD" id="cd21112">
    <property type="entry name" value="alphaLP-like"/>
    <property type="match status" value="1"/>
</dbReference>
<keyword evidence="5" id="KW-0720">Serine protease</keyword>